<dbReference type="Proteomes" id="UP000427769">
    <property type="component" value="Chromosome"/>
</dbReference>
<name>A0A5K7Z274_9BACT</name>
<organism evidence="1 2">
    <name type="scientific">Desulfosarcina widdelii</name>
    <dbReference type="NCBI Taxonomy" id="947919"/>
    <lineage>
        <taxon>Bacteria</taxon>
        <taxon>Pseudomonadati</taxon>
        <taxon>Thermodesulfobacteriota</taxon>
        <taxon>Desulfobacteria</taxon>
        <taxon>Desulfobacterales</taxon>
        <taxon>Desulfosarcinaceae</taxon>
        <taxon>Desulfosarcina</taxon>
    </lineage>
</organism>
<keyword evidence="2" id="KW-1185">Reference proteome</keyword>
<gene>
    <name evidence="1" type="ORF">DSCW_32030</name>
</gene>
<dbReference type="AlphaFoldDB" id="A0A5K7Z274"/>
<sequence>MSVDGRDYERLKVVVAAVIKSALIGPWTFECWPGPCRAAAFSTMSRMTWRRNRDNLANRGLVELEHFGNGVAPIIYPIVPGLAYRSIFAPSNKTARKKKKGGDE</sequence>
<dbReference type="EMBL" id="AP021875">
    <property type="protein sequence ID" value="BBO75786.1"/>
    <property type="molecule type" value="Genomic_DNA"/>
</dbReference>
<dbReference type="KEGG" id="dwd:DSCW_32030"/>
<proteinExistence type="predicted"/>
<evidence type="ECO:0000313" key="2">
    <source>
        <dbReference type="Proteomes" id="UP000427769"/>
    </source>
</evidence>
<protein>
    <submittedName>
        <fullName evidence="1">Uncharacterized protein</fullName>
    </submittedName>
</protein>
<dbReference type="OrthoDB" id="10001475at2"/>
<evidence type="ECO:0000313" key="1">
    <source>
        <dbReference type="EMBL" id="BBO75786.1"/>
    </source>
</evidence>
<accession>A0A5K7Z274</accession>
<reference evidence="1 2" key="1">
    <citation type="submission" date="2019-11" db="EMBL/GenBank/DDBJ databases">
        <title>Comparative genomics of hydrocarbon-degrading Desulfosarcina strains.</title>
        <authorList>
            <person name="Watanabe M."/>
            <person name="Kojima H."/>
            <person name="Fukui M."/>
        </authorList>
    </citation>
    <scope>NUCLEOTIDE SEQUENCE [LARGE SCALE GENOMIC DNA]</scope>
    <source>
        <strain evidence="1 2">PP31</strain>
    </source>
</reference>